<accession>A0A1H3ZQH0</accession>
<organism evidence="2 3">
    <name type="scientific">Paraburkholderia sartisoli</name>
    <dbReference type="NCBI Taxonomy" id="83784"/>
    <lineage>
        <taxon>Bacteria</taxon>
        <taxon>Pseudomonadati</taxon>
        <taxon>Pseudomonadota</taxon>
        <taxon>Betaproteobacteria</taxon>
        <taxon>Burkholderiales</taxon>
        <taxon>Burkholderiaceae</taxon>
        <taxon>Paraburkholderia</taxon>
    </lineage>
</organism>
<dbReference type="AlphaFoldDB" id="A0A1H3ZQH0"/>
<dbReference type="PROSITE" id="PS51257">
    <property type="entry name" value="PROKAR_LIPOPROTEIN"/>
    <property type="match status" value="1"/>
</dbReference>
<dbReference type="EMBL" id="FNRQ01000001">
    <property type="protein sequence ID" value="SEA25957.1"/>
    <property type="molecule type" value="Genomic_DNA"/>
</dbReference>
<name>A0A1H3ZQH0_9BURK</name>
<feature type="region of interest" description="Disordered" evidence="1">
    <location>
        <begin position="18"/>
        <end position="61"/>
    </location>
</feature>
<evidence type="ECO:0000256" key="1">
    <source>
        <dbReference type="SAM" id="MobiDB-lite"/>
    </source>
</evidence>
<dbReference type="RefSeq" id="WP_090529358.1">
    <property type="nucleotide sequence ID" value="NZ_FNRQ01000001.1"/>
</dbReference>
<proteinExistence type="predicted"/>
<feature type="compositionally biased region" description="Low complexity" evidence="1">
    <location>
        <begin position="50"/>
        <end position="61"/>
    </location>
</feature>
<evidence type="ECO:0000313" key="3">
    <source>
        <dbReference type="Proteomes" id="UP000198638"/>
    </source>
</evidence>
<sequence length="61" mass="6427">MNRTILIALLLSALTGCMSDPGDHHKTPPKDPQDYHGVPTDDRPPAMLDAPAPSSVPAAPK</sequence>
<dbReference type="OrthoDB" id="9019332at2"/>
<dbReference type="Proteomes" id="UP000198638">
    <property type="component" value="Unassembled WGS sequence"/>
</dbReference>
<keyword evidence="3" id="KW-1185">Reference proteome</keyword>
<protein>
    <submittedName>
        <fullName evidence="2">Uncharacterized protein</fullName>
    </submittedName>
</protein>
<feature type="compositionally biased region" description="Basic and acidic residues" evidence="1">
    <location>
        <begin position="21"/>
        <end position="44"/>
    </location>
</feature>
<evidence type="ECO:0000313" key="2">
    <source>
        <dbReference type="EMBL" id="SEA25957.1"/>
    </source>
</evidence>
<gene>
    <name evidence="2" type="ORF">SAMN05192564_101855</name>
</gene>
<reference evidence="3" key="1">
    <citation type="submission" date="2016-10" db="EMBL/GenBank/DDBJ databases">
        <authorList>
            <person name="Varghese N."/>
            <person name="Submissions S."/>
        </authorList>
    </citation>
    <scope>NUCLEOTIDE SEQUENCE [LARGE SCALE GENOMIC DNA]</scope>
    <source>
        <strain evidence="3">LMG 24000</strain>
    </source>
</reference>